<dbReference type="InterPro" id="IPR012467">
    <property type="entry name" value="DUF1684"/>
</dbReference>
<reference evidence="1 2" key="1">
    <citation type="submission" date="2024-10" db="EMBL/GenBank/DDBJ databases">
        <title>The Natural Products Discovery Center: Release of the First 8490 Sequenced Strains for Exploring Actinobacteria Biosynthetic Diversity.</title>
        <authorList>
            <person name="Kalkreuter E."/>
            <person name="Kautsar S.A."/>
            <person name="Yang D."/>
            <person name="Bader C.D."/>
            <person name="Teijaro C.N."/>
            <person name="Fluegel L."/>
            <person name="Davis C.M."/>
            <person name="Simpson J.R."/>
            <person name="Lauterbach L."/>
            <person name="Steele A.D."/>
            <person name="Gui C."/>
            <person name="Meng S."/>
            <person name="Li G."/>
            <person name="Viehrig K."/>
            <person name="Ye F."/>
            <person name="Su P."/>
            <person name="Kiefer A.F."/>
            <person name="Nichols A."/>
            <person name="Cepeda A.J."/>
            <person name="Yan W."/>
            <person name="Fan B."/>
            <person name="Jiang Y."/>
            <person name="Adhikari A."/>
            <person name="Zheng C.-J."/>
            <person name="Schuster L."/>
            <person name="Cowan T.M."/>
            <person name="Smanski M.J."/>
            <person name="Chevrette M.G."/>
            <person name="De Carvalho L.P.S."/>
            <person name="Shen B."/>
        </authorList>
    </citation>
    <scope>NUCLEOTIDE SEQUENCE [LARGE SCALE GENOMIC DNA]</scope>
    <source>
        <strain evidence="1 2">NPDC050545</strain>
    </source>
</reference>
<proteinExistence type="predicted"/>
<organism evidence="1 2">
    <name type="scientific">Nonomuraea typhae</name>
    <dbReference type="NCBI Taxonomy" id="2603600"/>
    <lineage>
        <taxon>Bacteria</taxon>
        <taxon>Bacillati</taxon>
        <taxon>Actinomycetota</taxon>
        <taxon>Actinomycetes</taxon>
        <taxon>Streptosporangiales</taxon>
        <taxon>Streptosporangiaceae</taxon>
        <taxon>Nonomuraea</taxon>
    </lineage>
</organism>
<dbReference type="InterPro" id="IPR032710">
    <property type="entry name" value="NTF2-like_dom_sf"/>
</dbReference>
<dbReference type="RefSeq" id="WP_397089675.1">
    <property type="nucleotide sequence ID" value="NZ_JBITGY010000013.1"/>
</dbReference>
<sequence length="381" mass="40842">MAASQTAHQAWRKDRWEEVAGANGKAKVVANAKIIGRDAHTLPGLPGTWSTDEAGALTVTAAAADGVQVDGRTVDGGAVVPAGSRLDFPGGRVGFAGGGDGAYGLVVMDPAAVERSGLRGIDTYPYDPSWVFEGRYRAAPSDRRIEVERLTSPRSTEAIAAPVDLVVTINGTEHVLAVLEDFPGQRLVVFTDETNGVHTPAIGRWLVLPPSPPGSTLSVDFNQAILSHHHLNPDVFVCPLSPPGNHLAMRVEAGERALVHDQLADRAVGYLRSLERADWDGARAMCARTATVWHNDGKGEQSIEENIRHMADQAGAIASMRYAVLRQFSRPGEVLQQHVVHVAMRDGLHGQVHAAAYFRFDDHGLITRIEEYATFVPGAAA</sequence>
<gene>
    <name evidence="1" type="ORF">ACIBG2_41455</name>
</gene>
<dbReference type="EMBL" id="JBITGY010000013">
    <property type="protein sequence ID" value="MFI6503911.1"/>
    <property type="molecule type" value="Genomic_DNA"/>
</dbReference>
<dbReference type="Gene3D" id="3.10.450.50">
    <property type="match status" value="1"/>
</dbReference>
<evidence type="ECO:0000313" key="1">
    <source>
        <dbReference type="EMBL" id="MFI6503911.1"/>
    </source>
</evidence>
<dbReference type="Pfam" id="PF07920">
    <property type="entry name" value="DUF1684"/>
    <property type="match status" value="1"/>
</dbReference>
<dbReference type="PANTHER" id="PTHR41913">
    <property type="entry name" value="DUF1684 DOMAIN-CONTAINING PROTEIN"/>
    <property type="match status" value="1"/>
</dbReference>
<accession>A0ABW7Z6W1</accession>
<dbReference type="PANTHER" id="PTHR41913:SF1">
    <property type="entry name" value="DUF1684 DOMAIN-CONTAINING PROTEIN"/>
    <property type="match status" value="1"/>
</dbReference>
<dbReference type="Proteomes" id="UP001612741">
    <property type="component" value="Unassembled WGS sequence"/>
</dbReference>
<name>A0ABW7Z6W1_9ACTN</name>
<keyword evidence="2" id="KW-1185">Reference proteome</keyword>
<dbReference type="SUPFAM" id="SSF54427">
    <property type="entry name" value="NTF2-like"/>
    <property type="match status" value="1"/>
</dbReference>
<protein>
    <submittedName>
        <fullName evidence="1">DUF1684 domain-containing protein</fullName>
    </submittedName>
</protein>
<comment type="caution">
    <text evidence="1">The sequence shown here is derived from an EMBL/GenBank/DDBJ whole genome shotgun (WGS) entry which is preliminary data.</text>
</comment>
<evidence type="ECO:0000313" key="2">
    <source>
        <dbReference type="Proteomes" id="UP001612741"/>
    </source>
</evidence>